<evidence type="ECO:0000259" key="1">
    <source>
        <dbReference type="SMART" id="SM00829"/>
    </source>
</evidence>
<dbReference type="SUPFAM" id="SSF51735">
    <property type="entry name" value="NAD(P)-binding Rossmann-fold domains"/>
    <property type="match status" value="1"/>
</dbReference>
<dbReference type="InterPro" id="IPR020843">
    <property type="entry name" value="ER"/>
</dbReference>
<proteinExistence type="predicted"/>
<gene>
    <name evidence="2" type="ORF">CVM39_05925</name>
</gene>
<evidence type="ECO:0000313" key="2">
    <source>
        <dbReference type="EMBL" id="PJE30427.1"/>
    </source>
</evidence>
<dbReference type="CDD" id="cd08267">
    <property type="entry name" value="MDR1"/>
    <property type="match status" value="1"/>
</dbReference>
<dbReference type="InterPro" id="IPR013154">
    <property type="entry name" value="ADH-like_N"/>
</dbReference>
<dbReference type="Gene3D" id="3.40.50.720">
    <property type="entry name" value="NAD(P)-binding Rossmann-like Domain"/>
    <property type="match status" value="1"/>
</dbReference>
<dbReference type="Proteomes" id="UP000231702">
    <property type="component" value="Unassembled WGS sequence"/>
</dbReference>
<dbReference type="PANTHER" id="PTHR11695">
    <property type="entry name" value="ALCOHOL DEHYDROGENASE RELATED"/>
    <property type="match status" value="1"/>
</dbReference>
<dbReference type="Gene3D" id="3.90.180.10">
    <property type="entry name" value="Medium-chain alcohol dehydrogenases, catalytic domain"/>
    <property type="match status" value="1"/>
</dbReference>
<name>A0ABX4MQS2_9RHOB</name>
<dbReference type="InterPro" id="IPR011032">
    <property type="entry name" value="GroES-like_sf"/>
</dbReference>
<dbReference type="Pfam" id="PF08240">
    <property type="entry name" value="ADH_N"/>
    <property type="match status" value="1"/>
</dbReference>
<comment type="caution">
    <text evidence="2">The sequence shown here is derived from an EMBL/GenBank/DDBJ whole genome shotgun (WGS) entry which is preliminary data.</text>
</comment>
<dbReference type="InterPro" id="IPR036291">
    <property type="entry name" value="NAD(P)-bd_dom_sf"/>
</dbReference>
<dbReference type="EMBL" id="PGTD01000013">
    <property type="protein sequence ID" value="PJE30427.1"/>
    <property type="molecule type" value="Genomic_DNA"/>
</dbReference>
<dbReference type="InterPro" id="IPR050700">
    <property type="entry name" value="YIM1/Zinc_Alcohol_DH_Fams"/>
</dbReference>
<accession>A0ABX4MQS2</accession>
<feature type="domain" description="Enoyl reductase (ER)" evidence="1">
    <location>
        <begin position="46"/>
        <end position="352"/>
    </location>
</feature>
<organism evidence="2 3">
    <name type="scientific">Pseudooceanicola antarcticus</name>
    <dbReference type="NCBI Taxonomy" id="1247613"/>
    <lineage>
        <taxon>Bacteria</taxon>
        <taxon>Pseudomonadati</taxon>
        <taxon>Pseudomonadota</taxon>
        <taxon>Alphaproteobacteria</taxon>
        <taxon>Rhodobacterales</taxon>
        <taxon>Paracoccaceae</taxon>
        <taxon>Pseudooceanicola</taxon>
    </lineage>
</organism>
<keyword evidence="3" id="KW-1185">Reference proteome</keyword>
<reference evidence="2 3" key="1">
    <citation type="journal article" date="2018" name="Int. J. Syst. Evol. Microbiol.">
        <title>Pseudooceanicola lipolyticus sp. nov., a marine alphaproteobacterium, reclassification of Oceanicola flagellatus as Pseudooceanicola flagellatus comb. nov. and emended description of the genus Pseudooceanicola.</title>
        <authorList>
            <person name="Huang M.-M."/>
            <person name="Guo L.-L."/>
            <person name="Wu Y.-H."/>
            <person name="Lai Q.-L."/>
            <person name="Shao Z.-Z."/>
            <person name="Wang C.-S."/>
            <person name="Wu M."/>
            <person name="Xu X.-W."/>
        </authorList>
    </citation>
    <scope>NUCLEOTIDE SEQUENCE [LARGE SCALE GENOMIC DNA]</scope>
    <source>
        <strain evidence="2 3">Ar-45</strain>
    </source>
</reference>
<dbReference type="PANTHER" id="PTHR11695:SF294">
    <property type="entry name" value="RETICULON-4-INTERACTING PROTEIN 1, MITOCHONDRIAL"/>
    <property type="match status" value="1"/>
</dbReference>
<protein>
    <submittedName>
        <fullName evidence="2">NAD(P)-dependent alcohol dehydrogenase</fullName>
    </submittedName>
</protein>
<dbReference type="Pfam" id="PF13602">
    <property type="entry name" value="ADH_zinc_N_2"/>
    <property type="match status" value="1"/>
</dbReference>
<evidence type="ECO:0000313" key="3">
    <source>
        <dbReference type="Proteomes" id="UP000231702"/>
    </source>
</evidence>
<dbReference type="SMART" id="SM00829">
    <property type="entry name" value="PKS_ER"/>
    <property type="match status" value="1"/>
</dbReference>
<dbReference type="SUPFAM" id="SSF50129">
    <property type="entry name" value="GroES-like"/>
    <property type="match status" value="1"/>
</dbReference>
<sequence length="355" mass="38206">MGEVHAFMFGYYAKSVNYIWVCRRVFPAQDFYGAKKMKAIVYKEYGGPEVLSVAEVERPEVGPGEMLVKVEASAVTTADWRLRAAAFPGILGPVGRAMFGWRRPKNPVLGSAFAGEVVEAGVGAEISEGPVMGFVMGKAHAEYLLVKPGECIIERPADLGVEEAAAMPFGGLSALVFLRDVAKVARGSRVLILGGSGEVGAMAVQIARAMGAHVTAMASAGNLTLLEELGAEEALDYRTHPVADLGRRFDVVFDTFGAVTTPEARRVLVRGGVFVPLNFGLPEMLQALTNCLRARKVKLHISGDRSEDLQHLVDLRAQGLLRGVIAGVFPMEEVREAHRLVEGRHKRGAAVLRIA</sequence>